<organism evidence="2">
    <name type="scientific">Solanum chacoense</name>
    <name type="common">Chaco potato</name>
    <dbReference type="NCBI Taxonomy" id="4108"/>
    <lineage>
        <taxon>Eukaryota</taxon>
        <taxon>Viridiplantae</taxon>
        <taxon>Streptophyta</taxon>
        <taxon>Embryophyta</taxon>
        <taxon>Tracheophyta</taxon>
        <taxon>Spermatophyta</taxon>
        <taxon>Magnoliopsida</taxon>
        <taxon>eudicotyledons</taxon>
        <taxon>Gunneridae</taxon>
        <taxon>Pentapetalae</taxon>
        <taxon>asterids</taxon>
        <taxon>lamiids</taxon>
        <taxon>Solanales</taxon>
        <taxon>Solanaceae</taxon>
        <taxon>Solanoideae</taxon>
        <taxon>Solaneae</taxon>
        <taxon>Solanum</taxon>
    </lineage>
</organism>
<keyword evidence="1" id="KW-0812">Transmembrane</keyword>
<dbReference type="AlphaFoldDB" id="A0A0V0I651"/>
<name>A0A0V0I651_SOLCH</name>
<feature type="transmembrane region" description="Helical" evidence="1">
    <location>
        <begin position="20"/>
        <end position="41"/>
    </location>
</feature>
<sequence length="79" mass="9015">MEKGYNATKLVKGINFTDLIAAAMLNFHLFPFTFLVLTYVFSYLKKDLVLTCIFSYAKEDLVFGVTVSIVLEISFLLTY</sequence>
<dbReference type="EMBL" id="GEDG01010480">
    <property type="protein sequence ID" value="JAP28094.1"/>
    <property type="molecule type" value="Transcribed_RNA"/>
</dbReference>
<proteinExistence type="predicted"/>
<accession>A0A0V0I651</accession>
<evidence type="ECO:0000313" key="2">
    <source>
        <dbReference type="EMBL" id="JAP28094.1"/>
    </source>
</evidence>
<protein>
    <submittedName>
        <fullName evidence="2">Putative ovule protein</fullName>
    </submittedName>
</protein>
<keyword evidence="1" id="KW-0472">Membrane</keyword>
<evidence type="ECO:0000256" key="1">
    <source>
        <dbReference type="SAM" id="Phobius"/>
    </source>
</evidence>
<keyword evidence="1" id="KW-1133">Transmembrane helix</keyword>
<feature type="transmembrane region" description="Helical" evidence="1">
    <location>
        <begin position="61"/>
        <end position="78"/>
    </location>
</feature>
<reference evidence="2" key="1">
    <citation type="submission" date="2015-12" db="EMBL/GenBank/DDBJ databases">
        <title>Gene expression during late stages of embryo sac development: a critical building block for successful pollen-pistil interactions.</title>
        <authorList>
            <person name="Liu Y."/>
            <person name="Joly V."/>
            <person name="Sabar M."/>
            <person name="Matton D.P."/>
        </authorList>
    </citation>
    <scope>NUCLEOTIDE SEQUENCE</scope>
</reference>